<evidence type="ECO:0000313" key="2">
    <source>
        <dbReference type="Proteomes" id="UP001249945"/>
    </source>
</evidence>
<reference evidence="1" key="1">
    <citation type="submission" date="2022-04" db="EMBL/GenBank/DDBJ databases">
        <title>Draft genome sequences of lactic acid bacteria (LAB) strains involved in meat spoilage.</title>
        <authorList>
            <person name="Palevich N."/>
        </authorList>
    </citation>
    <scope>NUCLEOTIDE SEQUENCE</scope>
    <source>
        <strain evidence="1">9-14</strain>
    </source>
</reference>
<dbReference type="Proteomes" id="UP001249945">
    <property type="component" value="Unassembled WGS sequence"/>
</dbReference>
<protein>
    <submittedName>
        <fullName evidence="1">Uncharacterized protein</fullName>
    </submittedName>
</protein>
<proteinExistence type="predicted"/>
<evidence type="ECO:0000313" key="1">
    <source>
        <dbReference type="EMBL" id="MDT1973789.1"/>
    </source>
</evidence>
<organism evidence="1 2">
    <name type="scientific">Carnobacterium divergens</name>
    <name type="common">Lactobacillus divergens</name>
    <dbReference type="NCBI Taxonomy" id="2748"/>
    <lineage>
        <taxon>Bacteria</taxon>
        <taxon>Bacillati</taxon>
        <taxon>Bacillota</taxon>
        <taxon>Bacilli</taxon>
        <taxon>Lactobacillales</taxon>
        <taxon>Carnobacteriaceae</taxon>
        <taxon>Carnobacterium</taxon>
    </lineage>
</organism>
<dbReference type="RefSeq" id="WP_135081753.1">
    <property type="nucleotide sequence ID" value="NZ_JALRMR010000004.1"/>
</dbReference>
<dbReference type="EMBL" id="JALRMR010000004">
    <property type="protein sequence ID" value="MDT1973789.1"/>
    <property type="molecule type" value="Genomic_DNA"/>
</dbReference>
<gene>
    <name evidence="1" type="ORF">MX635_05190</name>
</gene>
<accession>A0AAW8R7M9</accession>
<sequence>MKSNRVVTERVKYVHEHACGSNTMYIEQTKEGVLIQTTDDSNNTQHDFDIDKKDWELIKMIIDNFVDSDYEEAKVAN</sequence>
<comment type="caution">
    <text evidence="1">The sequence shown here is derived from an EMBL/GenBank/DDBJ whole genome shotgun (WGS) entry which is preliminary data.</text>
</comment>
<name>A0AAW8R7M9_CARDV</name>
<dbReference type="AlphaFoldDB" id="A0AAW8R7M9"/>